<dbReference type="InterPro" id="IPR008030">
    <property type="entry name" value="NmrA-like"/>
</dbReference>
<proteinExistence type="inferred from homology"/>
<name>A0ABR0EDV4_ZASCE</name>
<dbReference type="CDD" id="cd05251">
    <property type="entry name" value="NmrA_like_SDR_a"/>
    <property type="match status" value="1"/>
</dbReference>
<dbReference type="InterPro" id="IPR051164">
    <property type="entry name" value="NmrA-like_oxidored"/>
</dbReference>
<keyword evidence="5" id="KW-1185">Reference proteome</keyword>
<dbReference type="SUPFAM" id="SSF51735">
    <property type="entry name" value="NAD(P)-binding Rossmann-fold domains"/>
    <property type="match status" value="1"/>
</dbReference>
<dbReference type="Proteomes" id="UP001305779">
    <property type="component" value="Unassembled WGS sequence"/>
</dbReference>
<dbReference type="EMBL" id="JAXOVC010000007">
    <property type="protein sequence ID" value="KAK4499320.1"/>
    <property type="molecule type" value="Genomic_DNA"/>
</dbReference>
<dbReference type="Gene3D" id="3.90.25.10">
    <property type="entry name" value="UDP-galactose 4-epimerase, domain 1"/>
    <property type="match status" value="1"/>
</dbReference>
<gene>
    <name evidence="4" type="ORF">PRZ48_009833</name>
</gene>
<dbReference type="PANTHER" id="PTHR42748">
    <property type="entry name" value="NITROGEN METABOLITE REPRESSION PROTEIN NMRA FAMILY MEMBER"/>
    <property type="match status" value="1"/>
</dbReference>
<dbReference type="PANTHER" id="PTHR42748:SF28">
    <property type="entry name" value="NMRA-LIKE DOMAIN-CONTAINING PROTEIN"/>
    <property type="match status" value="1"/>
</dbReference>
<evidence type="ECO:0000259" key="3">
    <source>
        <dbReference type="Pfam" id="PF05368"/>
    </source>
</evidence>
<accession>A0ABR0EDV4</accession>
<dbReference type="InterPro" id="IPR036291">
    <property type="entry name" value="NAD(P)-bd_dom_sf"/>
</dbReference>
<dbReference type="Pfam" id="PF05368">
    <property type="entry name" value="NmrA"/>
    <property type="match status" value="1"/>
</dbReference>
<sequence length="317" mass="34537">MSTRLTVVGATGTQGGAVIEAALAAGGYQIRGITRNTSSQASVDLQAKGVEMVKANLLCFDSVKEVFADSDAIFAMTDFFQPFAALEADAEKAMELEWKHALNIVTAAAETPTLKHFVWSTLPHATNISEGKYNVPHFAAKNRAEDYIKHVPDLLAKTTFLWVGWYASNFQYPIFKPTLIKTSGTYAQFAPVLGTTPITSIGDTTNIGPFVIAALQQPSKTLPGKYVSATIENTSMRKLLDDWSEASEKEAIYIEVSMETYDRLWPGWGLVEGEYLKFSAEFGERAWPMEGVLTGRDLGVEVGGMKGVLGTLRGMSL</sequence>
<evidence type="ECO:0000313" key="4">
    <source>
        <dbReference type="EMBL" id="KAK4499320.1"/>
    </source>
</evidence>
<comment type="caution">
    <text evidence="4">The sequence shown here is derived from an EMBL/GenBank/DDBJ whole genome shotgun (WGS) entry which is preliminary data.</text>
</comment>
<organism evidence="4 5">
    <name type="scientific">Zasmidium cellare</name>
    <name type="common">Wine cellar mold</name>
    <name type="synonym">Racodium cellare</name>
    <dbReference type="NCBI Taxonomy" id="395010"/>
    <lineage>
        <taxon>Eukaryota</taxon>
        <taxon>Fungi</taxon>
        <taxon>Dikarya</taxon>
        <taxon>Ascomycota</taxon>
        <taxon>Pezizomycotina</taxon>
        <taxon>Dothideomycetes</taxon>
        <taxon>Dothideomycetidae</taxon>
        <taxon>Mycosphaerellales</taxon>
        <taxon>Mycosphaerellaceae</taxon>
        <taxon>Zasmidium</taxon>
    </lineage>
</organism>
<dbReference type="Gene3D" id="3.40.50.720">
    <property type="entry name" value="NAD(P)-binding Rossmann-like Domain"/>
    <property type="match status" value="1"/>
</dbReference>
<reference evidence="4 5" key="1">
    <citation type="journal article" date="2023" name="G3 (Bethesda)">
        <title>A chromosome-level genome assembly of Zasmidium syzygii isolated from banana leaves.</title>
        <authorList>
            <person name="van Westerhoven A.C."/>
            <person name="Mehrabi R."/>
            <person name="Talebi R."/>
            <person name="Steentjes M.B.F."/>
            <person name="Corcolon B."/>
            <person name="Chong P.A."/>
            <person name="Kema G.H.J."/>
            <person name="Seidl M.F."/>
        </authorList>
    </citation>
    <scope>NUCLEOTIDE SEQUENCE [LARGE SCALE GENOMIC DNA]</scope>
    <source>
        <strain evidence="4 5">P124</strain>
    </source>
</reference>
<comment type="similarity">
    <text evidence="1">Belongs to the NmrA-type oxidoreductase family.</text>
</comment>
<evidence type="ECO:0000256" key="1">
    <source>
        <dbReference type="ARBA" id="ARBA00006328"/>
    </source>
</evidence>
<evidence type="ECO:0000313" key="5">
    <source>
        <dbReference type="Proteomes" id="UP001305779"/>
    </source>
</evidence>
<feature type="domain" description="NmrA-like" evidence="3">
    <location>
        <begin position="2"/>
        <end position="264"/>
    </location>
</feature>
<keyword evidence="2" id="KW-0521">NADP</keyword>
<protein>
    <recommendedName>
        <fullName evidence="3">NmrA-like domain-containing protein</fullName>
    </recommendedName>
</protein>
<evidence type="ECO:0000256" key="2">
    <source>
        <dbReference type="ARBA" id="ARBA00022857"/>
    </source>
</evidence>